<evidence type="ECO:0000256" key="1">
    <source>
        <dbReference type="ARBA" id="ARBA00004377"/>
    </source>
</evidence>
<dbReference type="PANTHER" id="PTHR30386:SF17">
    <property type="entry name" value="ALKALINE PROTEASE SECRETION PROTEIN APRE"/>
    <property type="match status" value="1"/>
</dbReference>
<dbReference type="GO" id="GO:0015031">
    <property type="term" value="P:protein transport"/>
    <property type="evidence" value="ECO:0007669"/>
    <property type="project" value="InterPro"/>
</dbReference>
<evidence type="ECO:0000256" key="5">
    <source>
        <dbReference type="ARBA" id="ARBA00022519"/>
    </source>
</evidence>
<protein>
    <recommendedName>
        <fullName evidence="9">Membrane fusion protein (MFP) family protein</fullName>
    </recommendedName>
</protein>
<dbReference type="PANTHER" id="PTHR30386">
    <property type="entry name" value="MEMBRANE FUSION SUBUNIT OF EMRAB-TOLC MULTIDRUG EFFLUX PUMP"/>
    <property type="match status" value="1"/>
</dbReference>
<organism evidence="13 15">
    <name type="scientific">Devosia limi DSM 17137</name>
    <dbReference type="NCBI Taxonomy" id="1121477"/>
    <lineage>
        <taxon>Bacteria</taxon>
        <taxon>Pseudomonadati</taxon>
        <taxon>Pseudomonadota</taxon>
        <taxon>Alphaproteobacteria</taxon>
        <taxon>Hyphomicrobiales</taxon>
        <taxon>Devosiaceae</taxon>
        <taxon>Devosia</taxon>
    </lineage>
</organism>
<evidence type="ECO:0000256" key="2">
    <source>
        <dbReference type="ARBA" id="ARBA00009477"/>
    </source>
</evidence>
<feature type="domain" description="AprE-like beta-barrel" evidence="12">
    <location>
        <begin position="333"/>
        <end position="424"/>
    </location>
</feature>
<dbReference type="GO" id="GO:0005886">
    <property type="term" value="C:plasma membrane"/>
    <property type="evidence" value="ECO:0007669"/>
    <property type="project" value="UniProtKB-SubCell"/>
</dbReference>
<keyword evidence="4 9" id="KW-1003">Cell membrane</keyword>
<evidence type="ECO:0000256" key="3">
    <source>
        <dbReference type="ARBA" id="ARBA00022448"/>
    </source>
</evidence>
<dbReference type="RefSeq" id="WP_046136470.1">
    <property type="nucleotide sequence ID" value="NZ_FQVC01000001.1"/>
</dbReference>
<proteinExistence type="inferred from homology"/>
<dbReference type="Proteomes" id="UP000033608">
    <property type="component" value="Unassembled WGS sequence"/>
</dbReference>
<evidence type="ECO:0000256" key="6">
    <source>
        <dbReference type="ARBA" id="ARBA00022692"/>
    </source>
</evidence>
<dbReference type="OrthoDB" id="9810980at2"/>
<evidence type="ECO:0000259" key="12">
    <source>
        <dbReference type="Pfam" id="PF26002"/>
    </source>
</evidence>
<dbReference type="InterPro" id="IPR050739">
    <property type="entry name" value="MFP"/>
</dbReference>
<evidence type="ECO:0000313" key="13">
    <source>
        <dbReference type="EMBL" id="KKB80710.1"/>
    </source>
</evidence>
<keyword evidence="15" id="KW-1185">Reference proteome</keyword>
<dbReference type="EMBL" id="FQVC01000001">
    <property type="protein sequence ID" value="SHE52055.1"/>
    <property type="molecule type" value="Genomic_DNA"/>
</dbReference>
<dbReference type="Gene3D" id="2.40.30.170">
    <property type="match status" value="1"/>
</dbReference>
<evidence type="ECO:0000259" key="11">
    <source>
        <dbReference type="Pfam" id="PF25994"/>
    </source>
</evidence>
<keyword evidence="10" id="KW-0175">Coiled coil</keyword>
<dbReference type="PRINTS" id="PR01490">
    <property type="entry name" value="RTXTOXIND"/>
</dbReference>
<evidence type="ECO:0000256" key="4">
    <source>
        <dbReference type="ARBA" id="ARBA00022475"/>
    </source>
</evidence>
<feature type="domain" description="AprE-like long alpha-helical hairpin" evidence="11">
    <location>
        <begin position="105"/>
        <end position="290"/>
    </location>
</feature>
<dbReference type="EMBL" id="LAJF01000101">
    <property type="protein sequence ID" value="KKB80710.1"/>
    <property type="molecule type" value="Genomic_DNA"/>
</dbReference>
<reference evidence="14 16" key="2">
    <citation type="submission" date="2016-11" db="EMBL/GenBank/DDBJ databases">
        <authorList>
            <person name="Jaros S."/>
            <person name="Januszkiewicz K."/>
            <person name="Wedrychowicz H."/>
        </authorList>
    </citation>
    <scope>NUCLEOTIDE SEQUENCE [LARGE SCALE GENOMIC DNA]</scope>
    <source>
        <strain evidence="14 16">DSM 17137</strain>
    </source>
</reference>
<keyword evidence="5 9" id="KW-0997">Cell inner membrane</keyword>
<feature type="coiled-coil region" evidence="10">
    <location>
        <begin position="228"/>
        <end position="291"/>
    </location>
</feature>
<comment type="subcellular location">
    <subcellularLocation>
        <location evidence="1 9">Cell inner membrane</location>
        <topology evidence="1 9">Single-pass membrane protein</topology>
    </subcellularLocation>
</comment>
<accession>A0A0F5LEK1</accession>
<evidence type="ECO:0000313" key="14">
    <source>
        <dbReference type="EMBL" id="SHE52055.1"/>
    </source>
</evidence>
<dbReference type="STRING" id="1121477.SAMN02745223_00621"/>
<reference evidence="13 15" key="1">
    <citation type="submission" date="2015-03" db="EMBL/GenBank/DDBJ databases">
        <authorList>
            <person name="Hassan Y.I."/>
            <person name="Lepp D."/>
            <person name="Zhou T."/>
        </authorList>
    </citation>
    <scope>NUCLEOTIDE SEQUENCE [LARGE SCALE GENOMIC DNA]</scope>
    <source>
        <strain evidence="13 15">DSM 17137</strain>
    </source>
</reference>
<sequence length="448" mass="48628">MSDIPASGPSELTWYGEVPRSIRRPMIFGLAIVGVAFGGFGVWASTAPLAAAVISAGSFVATGENKIIQHLEGGIIKDLGVREGDLVAADQVVMTLDETSALSGEQQLRLRQVRLEAIRARLAAQVSGARQYASPDIAVDADLQIEVAEIAASQRAHFQAWRDKLDNDLQLYEQNIAGLEFRHAGEQSQLDSMMAQRDLLIAEMQSKATLLDKGLVTRSEVFEVQRAVADADGDIARLQAEMQEIEAQILKFRGEMVQTTGAAQNASLQEMQAVETELDTVSEQMRQARSVLSRTQIKSPVAGTVIRLYYHTTGGVVESGKPIMEILPSGVPLIIEAPISRNQIDDVKQGQEATVRLTALNQRVTPVLSGTVFYVSADSLPDTSAGQSGREVYLARVSVSAEQIARVPGFSPTPGMPAEIMIQTTERTFLEYLMKPVADSMSRAFREN</sequence>
<keyword evidence="8 9" id="KW-0472">Membrane</keyword>
<dbReference type="NCBIfam" id="TIGR01843">
    <property type="entry name" value="type_I_hlyD"/>
    <property type="match status" value="1"/>
</dbReference>
<dbReference type="InterPro" id="IPR058982">
    <property type="entry name" value="Beta-barrel_AprE"/>
</dbReference>
<evidence type="ECO:0000256" key="9">
    <source>
        <dbReference type="RuleBase" id="RU365093"/>
    </source>
</evidence>
<dbReference type="PATRIC" id="fig|1121477.3.peg.14"/>
<keyword evidence="6 9" id="KW-0812">Transmembrane</keyword>
<dbReference type="AlphaFoldDB" id="A0A0F5LEK1"/>
<dbReference type="Pfam" id="PF26002">
    <property type="entry name" value="Beta-barrel_AprE"/>
    <property type="match status" value="1"/>
</dbReference>
<evidence type="ECO:0000313" key="15">
    <source>
        <dbReference type="Proteomes" id="UP000033608"/>
    </source>
</evidence>
<keyword evidence="7 9" id="KW-1133">Transmembrane helix</keyword>
<dbReference type="Pfam" id="PF25994">
    <property type="entry name" value="HH_AprE"/>
    <property type="match status" value="1"/>
</dbReference>
<dbReference type="InterPro" id="IPR010129">
    <property type="entry name" value="T1SS_HlyD"/>
</dbReference>
<dbReference type="InterPro" id="IPR058781">
    <property type="entry name" value="HH_AprE-like"/>
</dbReference>
<comment type="similarity">
    <text evidence="2 9">Belongs to the membrane fusion protein (MFP) (TC 8.A.1) family.</text>
</comment>
<keyword evidence="3 9" id="KW-0813">Transport</keyword>
<feature type="transmembrane region" description="Helical" evidence="9">
    <location>
        <begin position="26"/>
        <end position="44"/>
    </location>
</feature>
<evidence type="ECO:0000313" key="16">
    <source>
        <dbReference type="Proteomes" id="UP000184533"/>
    </source>
</evidence>
<gene>
    <name evidence="14" type="ORF">SAMN02745223_00621</name>
    <name evidence="13" type="ORF">VW29_16360</name>
</gene>
<evidence type="ECO:0000256" key="8">
    <source>
        <dbReference type="ARBA" id="ARBA00023136"/>
    </source>
</evidence>
<name>A0A0F5LEK1_9HYPH</name>
<evidence type="ECO:0000256" key="10">
    <source>
        <dbReference type="SAM" id="Coils"/>
    </source>
</evidence>
<evidence type="ECO:0000256" key="7">
    <source>
        <dbReference type="ARBA" id="ARBA00022989"/>
    </source>
</evidence>
<dbReference type="Proteomes" id="UP000184533">
    <property type="component" value="Unassembled WGS sequence"/>
</dbReference>